<protein>
    <submittedName>
        <fullName evidence="1">Uncharacterized protein</fullName>
    </submittedName>
</protein>
<gene>
    <name evidence="1" type="ORF">ARMGADRAFT_1083787</name>
</gene>
<accession>A0A2H3D1X2</accession>
<dbReference type="Proteomes" id="UP000217790">
    <property type="component" value="Unassembled WGS sequence"/>
</dbReference>
<proteinExistence type="predicted"/>
<sequence length="153" mass="16575">MPKGMNLCDCPFALGLASESPDLCLMDEIGTPGYSDLAGESAEVRQSGAWCKTHVRGKHAVSHVSSSLRGTPAGVHIQRLTAQPIIDTDVYLLREQETVTGKTRQALNVYVEQEIRPHLGQPDGSTKNLNQCRPLFRQSDACNGNLLNIDTGS</sequence>
<dbReference type="EMBL" id="KZ293669">
    <property type="protein sequence ID" value="PBK89245.1"/>
    <property type="molecule type" value="Genomic_DNA"/>
</dbReference>
<evidence type="ECO:0000313" key="1">
    <source>
        <dbReference type="EMBL" id="PBK89245.1"/>
    </source>
</evidence>
<reference evidence="2" key="1">
    <citation type="journal article" date="2017" name="Nat. Ecol. Evol.">
        <title>Genome expansion and lineage-specific genetic innovations in the forest pathogenic fungi Armillaria.</title>
        <authorList>
            <person name="Sipos G."/>
            <person name="Prasanna A.N."/>
            <person name="Walter M.C."/>
            <person name="O'Connor E."/>
            <person name="Balint B."/>
            <person name="Krizsan K."/>
            <person name="Kiss B."/>
            <person name="Hess J."/>
            <person name="Varga T."/>
            <person name="Slot J."/>
            <person name="Riley R."/>
            <person name="Boka B."/>
            <person name="Rigling D."/>
            <person name="Barry K."/>
            <person name="Lee J."/>
            <person name="Mihaltcheva S."/>
            <person name="LaButti K."/>
            <person name="Lipzen A."/>
            <person name="Waldron R."/>
            <person name="Moloney N.M."/>
            <person name="Sperisen C."/>
            <person name="Kredics L."/>
            <person name="Vagvoelgyi C."/>
            <person name="Patrignani A."/>
            <person name="Fitzpatrick D."/>
            <person name="Nagy I."/>
            <person name="Doyle S."/>
            <person name="Anderson J.B."/>
            <person name="Grigoriev I.V."/>
            <person name="Gueldener U."/>
            <person name="Muensterkoetter M."/>
            <person name="Nagy L.G."/>
        </authorList>
    </citation>
    <scope>NUCLEOTIDE SEQUENCE [LARGE SCALE GENOMIC DNA]</scope>
    <source>
        <strain evidence="2">Ar21-2</strain>
    </source>
</reference>
<dbReference type="AlphaFoldDB" id="A0A2H3D1X2"/>
<organism evidence="1 2">
    <name type="scientific">Armillaria gallica</name>
    <name type="common">Bulbous honey fungus</name>
    <name type="synonym">Armillaria bulbosa</name>
    <dbReference type="NCBI Taxonomy" id="47427"/>
    <lineage>
        <taxon>Eukaryota</taxon>
        <taxon>Fungi</taxon>
        <taxon>Dikarya</taxon>
        <taxon>Basidiomycota</taxon>
        <taxon>Agaricomycotina</taxon>
        <taxon>Agaricomycetes</taxon>
        <taxon>Agaricomycetidae</taxon>
        <taxon>Agaricales</taxon>
        <taxon>Marasmiineae</taxon>
        <taxon>Physalacriaceae</taxon>
        <taxon>Armillaria</taxon>
    </lineage>
</organism>
<name>A0A2H3D1X2_ARMGA</name>
<dbReference type="InParanoid" id="A0A2H3D1X2"/>
<keyword evidence="2" id="KW-1185">Reference proteome</keyword>
<evidence type="ECO:0000313" key="2">
    <source>
        <dbReference type="Proteomes" id="UP000217790"/>
    </source>
</evidence>